<gene>
    <name evidence="1" type="ORF">HLH27_14060</name>
</gene>
<dbReference type="RefSeq" id="WP_182950677.1">
    <property type="nucleotide sequence ID" value="NZ_JABEQK010000011.1"/>
</dbReference>
<reference evidence="1 2" key="1">
    <citation type="submission" date="2020-04" db="EMBL/GenBank/DDBJ databases">
        <title>Description of novel Gluconacetobacter.</title>
        <authorList>
            <person name="Sombolestani A."/>
        </authorList>
    </citation>
    <scope>NUCLEOTIDE SEQUENCE [LARGE SCALE GENOMIC DNA]</scope>
    <source>
        <strain evidence="1 2">LMG 27800</strain>
    </source>
</reference>
<sequence length="252" mass="28039">MSIRVGVAGWPIPSILADQFPSAGTHLERYAARFSAVEINSSFYRPHRRTTYERWAASVPPGFRFSVKLPRTITHERRLVDCQALVERFAEETGGLGDKRGPVLVQLPPSFAYPHDVAERFIDDLKAAIAGPVVLEPRHASWFQPEVDRMLERQHVSRVAADPGKPSRAMQPGGWKGLVYFRLHGSPRIYESPYGTEAIDAHAKIVASLATRDADVWTIYDNTTYGAAVQNALQLVDALVEFELGNELIDCG</sequence>
<keyword evidence="2" id="KW-1185">Reference proteome</keyword>
<comment type="caution">
    <text evidence="1">The sequence shown here is derived from an EMBL/GenBank/DDBJ whole genome shotgun (WGS) entry which is preliminary data.</text>
</comment>
<dbReference type="AlphaFoldDB" id="A0A7W4KFU2"/>
<dbReference type="InterPro" id="IPR002763">
    <property type="entry name" value="DUF72"/>
</dbReference>
<dbReference type="PANTHER" id="PTHR30348:SF14">
    <property type="entry name" value="BLR8050 PROTEIN"/>
    <property type="match status" value="1"/>
</dbReference>
<protein>
    <submittedName>
        <fullName evidence="1">DUF72 domain-containing protein</fullName>
    </submittedName>
</protein>
<accession>A0A7W4KFU2</accession>
<name>A0A7W4KFU2_9PROT</name>
<dbReference type="Proteomes" id="UP000540556">
    <property type="component" value="Unassembled WGS sequence"/>
</dbReference>
<dbReference type="SUPFAM" id="SSF117396">
    <property type="entry name" value="TM1631-like"/>
    <property type="match status" value="1"/>
</dbReference>
<evidence type="ECO:0000313" key="1">
    <source>
        <dbReference type="EMBL" id="MBB2206129.1"/>
    </source>
</evidence>
<dbReference type="InterPro" id="IPR036520">
    <property type="entry name" value="UPF0759_sf"/>
</dbReference>
<dbReference type="EMBL" id="JABEQK010000011">
    <property type="protein sequence ID" value="MBB2206129.1"/>
    <property type="molecule type" value="Genomic_DNA"/>
</dbReference>
<organism evidence="1 2">
    <name type="scientific">Gluconacetobacter takamatsuzukensis</name>
    <dbReference type="NCBI Taxonomy" id="1286190"/>
    <lineage>
        <taxon>Bacteria</taxon>
        <taxon>Pseudomonadati</taxon>
        <taxon>Pseudomonadota</taxon>
        <taxon>Alphaproteobacteria</taxon>
        <taxon>Acetobacterales</taxon>
        <taxon>Acetobacteraceae</taxon>
        <taxon>Gluconacetobacter</taxon>
    </lineage>
</organism>
<dbReference type="Pfam" id="PF01904">
    <property type="entry name" value="DUF72"/>
    <property type="match status" value="1"/>
</dbReference>
<proteinExistence type="predicted"/>
<dbReference type="Gene3D" id="3.20.20.410">
    <property type="entry name" value="Protein of unknown function UPF0759"/>
    <property type="match status" value="1"/>
</dbReference>
<evidence type="ECO:0000313" key="2">
    <source>
        <dbReference type="Proteomes" id="UP000540556"/>
    </source>
</evidence>
<dbReference type="PANTHER" id="PTHR30348">
    <property type="entry name" value="UNCHARACTERIZED PROTEIN YECE"/>
    <property type="match status" value="1"/>
</dbReference>